<keyword evidence="2" id="KW-1185">Reference proteome</keyword>
<sequence>MGIDGNEETDFLARTAAEERVSPIGSLAFSELSSLKKIKLNQLERTTSRPWYLEEIREVHSRLWLGNTKLPSCAL</sequence>
<organism evidence="1 2">
    <name type="scientific">Trichonephila clavipes</name>
    <name type="common">Golden silk orbweaver</name>
    <name type="synonym">Nephila clavipes</name>
    <dbReference type="NCBI Taxonomy" id="2585209"/>
    <lineage>
        <taxon>Eukaryota</taxon>
        <taxon>Metazoa</taxon>
        <taxon>Ecdysozoa</taxon>
        <taxon>Arthropoda</taxon>
        <taxon>Chelicerata</taxon>
        <taxon>Arachnida</taxon>
        <taxon>Araneae</taxon>
        <taxon>Araneomorphae</taxon>
        <taxon>Entelegynae</taxon>
        <taxon>Araneoidea</taxon>
        <taxon>Nephilidae</taxon>
        <taxon>Trichonephila</taxon>
    </lineage>
</organism>
<comment type="caution">
    <text evidence="1">The sequence shown here is derived from an EMBL/GenBank/DDBJ whole genome shotgun (WGS) entry which is preliminary data.</text>
</comment>
<dbReference type="AlphaFoldDB" id="A0A8X6R396"/>
<dbReference type="Proteomes" id="UP000887159">
    <property type="component" value="Unassembled WGS sequence"/>
</dbReference>
<proteinExistence type="predicted"/>
<protein>
    <submittedName>
        <fullName evidence="1">Uncharacterized protein</fullName>
    </submittedName>
</protein>
<dbReference type="EMBL" id="BMAU01021036">
    <property type="protein sequence ID" value="GFX87593.1"/>
    <property type="molecule type" value="Genomic_DNA"/>
</dbReference>
<evidence type="ECO:0000313" key="1">
    <source>
        <dbReference type="EMBL" id="GFX87593.1"/>
    </source>
</evidence>
<name>A0A8X6R396_TRICX</name>
<accession>A0A8X6R396</accession>
<gene>
    <name evidence="1" type="ORF">TNCV_2464861</name>
</gene>
<evidence type="ECO:0000313" key="2">
    <source>
        <dbReference type="Proteomes" id="UP000887159"/>
    </source>
</evidence>
<reference evidence="1" key="1">
    <citation type="submission" date="2020-08" db="EMBL/GenBank/DDBJ databases">
        <title>Multicomponent nature underlies the extraordinary mechanical properties of spider dragline silk.</title>
        <authorList>
            <person name="Kono N."/>
            <person name="Nakamura H."/>
            <person name="Mori M."/>
            <person name="Yoshida Y."/>
            <person name="Ohtoshi R."/>
            <person name="Malay A.D."/>
            <person name="Moran D.A.P."/>
            <person name="Tomita M."/>
            <person name="Numata K."/>
            <person name="Arakawa K."/>
        </authorList>
    </citation>
    <scope>NUCLEOTIDE SEQUENCE</scope>
</reference>